<organism evidence="3 4">
    <name type="scientific">Streptomyces wuyuanensis</name>
    <dbReference type="NCBI Taxonomy" id="1196353"/>
    <lineage>
        <taxon>Bacteria</taxon>
        <taxon>Bacillati</taxon>
        <taxon>Actinomycetota</taxon>
        <taxon>Actinomycetes</taxon>
        <taxon>Kitasatosporales</taxon>
        <taxon>Streptomycetaceae</taxon>
        <taxon>Streptomyces</taxon>
    </lineage>
</organism>
<feature type="region of interest" description="Disordered" evidence="1">
    <location>
        <begin position="1"/>
        <end position="72"/>
    </location>
</feature>
<feature type="transmembrane region" description="Helical" evidence="2">
    <location>
        <begin position="377"/>
        <end position="397"/>
    </location>
</feature>
<dbReference type="OrthoDB" id="4174200at2"/>
<feature type="transmembrane region" description="Helical" evidence="2">
    <location>
        <begin position="211"/>
        <end position="233"/>
    </location>
</feature>
<dbReference type="RefSeq" id="WP_093652515.1">
    <property type="nucleotide sequence ID" value="NZ_FNHI01000002.1"/>
</dbReference>
<dbReference type="STRING" id="1196353.SAMN05444921_102326"/>
<feature type="compositionally biased region" description="Low complexity" evidence="1">
    <location>
        <begin position="26"/>
        <end position="48"/>
    </location>
</feature>
<evidence type="ECO:0008006" key="5">
    <source>
        <dbReference type="Google" id="ProtNLM"/>
    </source>
</evidence>
<keyword evidence="4" id="KW-1185">Reference proteome</keyword>
<evidence type="ECO:0000256" key="1">
    <source>
        <dbReference type="SAM" id="MobiDB-lite"/>
    </source>
</evidence>
<evidence type="ECO:0000313" key="3">
    <source>
        <dbReference type="EMBL" id="SDL94388.1"/>
    </source>
</evidence>
<feature type="transmembrane region" description="Helical" evidence="2">
    <location>
        <begin position="337"/>
        <end position="357"/>
    </location>
</feature>
<evidence type="ECO:0000313" key="4">
    <source>
        <dbReference type="Proteomes" id="UP000199063"/>
    </source>
</evidence>
<dbReference type="EMBL" id="FNHI01000002">
    <property type="protein sequence ID" value="SDL94388.1"/>
    <property type="molecule type" value="Genomic_DNA"/>
</dbReference>
<feature type="transmembrane region" description="Helical" evidence="2">
    <location>
        <begin position="311"/>
        <end position="330"/>
    </location>
</feature>
<feature type="transmembrane region" description="Helical" evidence="2">
    <location>
        <begin position="172"/>
        <end position="191"/>
    </location>
</feature>
<name>A0A1G9P6E9_9ACTN</name>
<feature type="transmembrane region" description="Helical" evidence="2">
    <location>
        <begin position="245"/>
        <end position="264"/>
    </location>
</feature>
<sequence length="411" mass="41078">MSDPTAATPAGRTITARQPGSERRPVAVADAPRRPAGAGARGARSPEPAAKERTPGGTGAARARTGRRGPADPVKALMHRHRELCERAVDPLGIAAGLEAHGVTDRTAARFRHRDVFSLAEELYARVPRGDGSPPPAGDEEAGARPAPLVSALAPGAVAVLTVVGLRLTDGVARPAVGAAGAVGLAVALAWSLRRGPLRAPGRTVPVTRLLVCWLVAYALLGDGLLAGLVAGGPDGPWPPAAGPIAGLAFAVAPAAWTARMFSAQARRRLGGSRGLEEFAAGARPLLLGAVALHTGCLIALLVLTSLVLPVALASAVALGLLLFLARLLTVHGFPHAAAAGLGLACAGEMLALAAVLGGRLPGCASLARPVEAAVDAWGPAAVPALVCGAVAVGLLVHATAALSRASAHTT</sequence>
<feature type="transmembrane region" description="Helical" evidence="2">
    <location>
        <begin position="285"/>
        <end position="305"/>
    </location>
</feature>
<evidence type="ECO:0000256" key="2">
    <source>
        <dbReference type="SAM" id="Phobius"/>
    </source>
</evidence>
<reference evidence="4" key="1">
    <citation type="submission" date="2016-10" db="EMBL/GenBank/DDBJ databases">
        <authorList>
            <person name="Varghese N."/>
            <person name="Submissions S."/>
        </authorList>
    </citation>
    <scope>NUCLEOTIDE SEQUENCE [LARGE SCALE GENOMIC DNA]</scope>
    <source>
        <strain evidence="4">CGMCC 4.7042</strain>
    </source>
</reference>
<keyword evidence="2" id="KW-0472">Membrane</keyword>
<dbReference type="Proteomes" id="UP000199063">
    <property type="component" value="Unassembled WGS sequence"/>
</dbReference>
<accession>A0A1G9P6E9</accession>
<dbReference type="GeneID" id="40828273"/>
<gene>
    <name evidence="3" type="ORF">SAMN05444921_102326</name>
</gene>
<keyword evidence="2" id="KW-0812">Transmembrane</keyword>
<protein>
    <recommendedName>
        <fullName evidence="5">Integral membrane protein</fullName>
    </recommendedName>
</protein>
<keyword evidence="2" id="KW-1133">Transmembrane helix</keyword>
<dbReference type="AlphaFoldDB" id="A0A1G9P6E9"/>
<proteinExistence type="predicted"/>